<dbReference type="AlphaFoldDB" id="A0A2M9YLE5"/>
<comment type="caution">
    <text evidence="11">The sequence shown here is derived from an EMBL/GenBank/DDBJ whole genome shotgun (WGS) entry which is preliminary data.</text>
</comment>
<dbReference type="InterPro" id="IPR013986">
    <property type="entry name" value="DExx_box_DNA_helicase_dom_sf"/>
</dbReference>
<evidence type="ECO:0000256" key="9">
    <source>
        <dbReference type="ARBA" id="ARBA00023204"/>
    </source>
</evidence>
<dbReference type="GO" id="GO:0140097">
    <property type="term" value="F:catalytic activity, acting on DNA"/>
    <property type="evidence" value="ECO:0007669"/>
    <property type="project" value="UniProtKB-ARBA"/>
</dbReference>
<evidence type="ECO:0000256" key="1">
    <source>
        <dbReference type="ARBA" id="ARBA00022722"/>
    </source>
</evidence>
<dbReference type="Pfam" id="PF04257">
    <property type="entry name" value="Exonuc_V_gamma"/>
    <property type="match status" value="1"/>
</dbReference>
<reference evidence="13 14" key="1">
    <citation type="submission" date="2017-07" db="EMBL/GenBank/DDBJ databases">
        <title>Leptospira spp. isolated from tropical soils.</title>
        <authorList>
            <person name="Thibeaux R."/>
            <person name="Iraola G."/>
            <person name="Ferres I."/>
            <person name="Bierque E."/>
            <person name="Girault D."/>
            <person name="Soupe-Gilbert M.-E."/>
            <person name="Picardeau M."/>
            <person name="Goarant C."/>
        </authorList>
    </citation>
    <scope>NUCLEOTIDE SEQUENCE [LARGE SCALE GENOMIC DNA]</scope>
    <source>
        <strain evidence="11 14">FH2-B-C1</strain>
        <strain evidence="12 13">FH2-B-D1</strain>
    </source>
</reference>
<dbReference type="InterPro" id="IPR041500">
    <property type="entry name" value="RecC_C"/>
</dbReference>
<dbReference type="Gene3D" id="1.10.10.160">
    <property type="match status" value="1"/>
</dbReference>
<dbReference type="InterPro" id="IPR027417">
    <property type="entry name" value="P-loop_NTPase"/>
</dbReference>
<evidence type="ECO:0000313" key="14">
    <source>
        <dbReference type="Proteomes" id="UP000232188"/>
    </source>
</evidence>
<keyword evidence="5" id="KW-0347">Helicase</keyword>
<dbReference type="SUPFAM" id="SSF52540">
    <property type="entry name" value="P-loop containing nucleoside triphosphate hydrolases"/>
    <property type="match status" value="2"/>
</dbReference>
<evidence type="ECO:0000259" key="10">
    <source>
        <dbReference type="Pfam" id="PF17946"/>
    </source>
</evidence>
<keyword evidence="1" id="KW-0540">Nuclease</keyword>
<keyword evidence="3" id="KW-0227">DNA damage</keyword>
<keyword evidence="6" id="KW-0269">Exonuclease</keyword>
<dbReference type="PANTHER" id="PTHR30591">
    <property type="entry name" value="RECBCD ENZYME SUBUNIT RECC"/>
    <property type="match status" value="1"/>
</dbReference>
<organism evidence="11 14">
    <name type="scientific">Leptospira adleri</name>
    <dbReference type="NCBI Taxonomy" id="2023186"/>
    <lineage>
        <taxon>Bacteria</taxon>
        <taxon>Pseudomonadati</taxon>
        <taxon>Spirochaetota</taxon>
        <taxon>Spirochaetia</taxon>
        <taxon>Leptospirales</taxon>
        <taxon>Leptospiraceae</taxon>
        <taxon>Leptospira</taxon>
    </lineage>
</organism>
<feature type="domain" description="RecC C-terminal" evidence="10">
    <location>
        <begin position="784"/>
        <end position="945"/>
    </location>
</feature>
<keyword evidence="4" id="KW-0378">Hydrolase</keyword>
<dbReference type="GO" id="GO:0005524">
    <property type="term" value="F:ATP binding"/>
    <property type="evidence" value="ECO:0007669"/>
    <property type="project" value="UniProtKB-KW"/>
</dbReference>
<evidence type="ECO:0000256" key="7">
    <source>
        <dbReference type="ARBA" id="ARBA00022840"/>
    </source>
</evidence>
<dbReference type="InterPro" id="IPR011335">
    <property type="entry name" value="Restrct_endonuc-II-like"/>
</dbReference>
<evidence type="ECO:0000256" key="6">
    <source>
        <dbReference type="ARBA" id="ARBA00022839"/>
    </source>
</evidence>
<keyword evidence="13" id="KW-1185">Reference proteome</keyword>
<protein>
    <submittedName>
        <fullName evidence="11">Exodeoxyribonuclease V subunit gamma</fullName>
    </submittedName>
</protein>
<dbReference type="Pfam" id="PF17946">
    <property type="entry name" value="RecC_C"/>
    <property type="match status" value="1"/>
</dbReference>
<gene>
    <name evidence="12" type="ORF">CH376_02770</name>
    <name evidence="11" type="ORF">CH380_15750</name>
</gene>
<dbReference type="GO" id="GO:0004386">
    <property type="term" value="F:helicase activity"/>
    <property type="evidence" value="ECO:0007669"/>
    <property type="project" value="UniProtKB-KW"/>
</dbReference>
<dbReference type="GO" id="GO:0006310">
    <property type="term" value="P:DNA recombination"/>
    <property type="evidence" value="ECO:0007669"/>
    <property type="project" value="TreeGrafter"/>
</dbReference>
<dbReference type="Gene3D" id="3.40.50.300">
    <property type="entry name" value="P-loop containing nucleotide triphosphate hydrolases"/>
    <property type="match status" value="2"/>
</dbReference>
<dbReference type="RefSeq" id="WP_100786708.1">
    <property type="nucleotide sequence ID" value="NZ_NPDU01000004.1"/>
</dbReference>
<dbReference type="Proteomes" id="UP000232149">
    <property type="component" value="Unassembled WGS sequence"/>
</dbReference>
<dbReference type="GO" id="GO:0003677">
    <property type="term" value="F:DNA binding"/>
    <property type="evidence" value="ECO:0007669"/>
    <property type="project" value="UniProtKB-KW"/>
</dbReference>
<evidence type="ECO:0000256" key="5">
    <source>
        <dbReference type="ARBA" id="ARBA00022806"/>
    </source>
</evidence>
<evidence type="ECO:0000256" key="2">
    <source>
        <dbReference type="ARBA" id="ARBA00022741"/>
    </source>
</evidence>
<evidence type="ECO:0000313" key="12">
    <source>
        <dbReference type="EMBL" id="PJZ63559.1"/>
    </source>
</evidence>
<dbReference type="Proteomes" id="UP000232188">
    <property type="component" value="Unassembled WGS sequence"/>
</dbReference>
<evidence type="ECO:0000256" key="8">
    <source>
        <dbReference type="ARBA" id="ARBA00023125"/>
    </source>
</evidence>
<dbReference type="EMBL" id="NPDV01000014">
    <property type="protein sequence ID" value="PJZ52352.1"/>
    <property type="molecule type" value="Genomic_DNA"/>
</dbReference>
<dbReference type="GO" id="GO:0006281">
    <property type="term" value="P:DNA repair"/>
    <property type="evidence" value="ECO:0007669"/>
    <property type="project" value="UniProtKB-KW"/>
</dbReference>
<keyword evidence="9" id="KW-0234">DNA repair</keyword>
<proteinExistence type="predicted"/>
<evidence type="ECO:0000313" key="11">
    <source>
        <dbReference type="EMBL" id="PJZ52352.1"/>
    </source>
</evidence>
<keyword evidence="7" id="KW-0067">ATP-binding</keyword>
<evidence type="ECO:0000256" key="3">
    <source>
        <dbReference type="ARBA" id="ARBA00022763"/>
    </source>
</evidence>
<accession>A0A2M9YLE5</accession>
<evidence type="ECO:0000256" key="4">
    <source>
        <dbReference type="ARBA" id="ARBA00022801"/>
    </source>
</evidence>
<dbReference type="SUPFAM" id="SSF52980">
    <property type="entry name" value="Restriction endonuclease-like"/>
    <property type="match status" value="1"/>
</dbReference>
<dbReference type="PANTHER" id="PTHR30591:SF1">
    <property type="entry name" value="RECBCD ENZYME SUBUNIT RECC"/>
    <property type="match status" value="1"/>
</dbReference>
<dbReference type="EMBL" id="NPDU01000004">
    <property type="protein sequence ID" value="PJZ63559.1"/>
    <property type="molecule type" value="Genomic_DNA"/>
</dbReference>
<sequence>MSITHITSLSLENMAIELSKNVLAERIDSPLRAPVIVIPSTNMKLWLNFNLARINGITANFRFLFLEKALEEFYIKRAGFDFDPLHPTFPSQEANQRKILTYLIENRDQSEIRFLNSFLQSIPRAFSLSAKLTSLIKDYELNRSSWISAWAKEKGLEIPSISSRPSPLPQEDEYYLFQKKLYQKVFLDSKEPSTLVQFLLKEARKNPKRSPKEFPSFHLFCLSNLSDTYLGILESLSKIDRLPIYLYQFHTEAKKNQKDSSGPQSWSNPQIHLAERMNRIETTSLKHIETSHDFPPKLNSLRILLDGKQKPIKQNEPAFDASVRFWNAPSAYREMEAVANDILYKMNLNPKLTYLDFAILVTDMKVYRPTVEWVLDGGILLQSSQNEKQNDFPPIRKKIPYSLTDIKANDASLLYRGLIDVWEFCSGPAISKENLLRLLRNPLLQNRFRIHSQSVLDLESMIDSAGMIYEEEGREVDSFQISNGMRRIRLSSILSKETAWTEYKIPPIESESDETSFYLTALWETILRTKKSVLSVFENKNPQWNPEYFRILRNSLEELFEFSEPYEQEAKLFYGWLDSLEEWDGIRLQNEKDGVALLKFVTEQTFDQIPYRKGAYLTGGVTISLLQPMRPIPFKHIYILGLGEGKFPGNNDRSQLNLRKDLKEEWDVSRREIQESLLWETIHSAKESLTLSYVGKNLQEDKTFEPCSHFFEIMEFFGLPEATKLPLHSYSIKYEHTPEDMAQGLVSFDFARIWVNGDRNDQKILGRFQNLDDLTKGSASTPVNEIDLREISQFLSDPLDTYLKKRLGMYLDEEEPSEQEGELFDLDAVAEANILKKMYAIMMPDLVSNEPWSWNEETISSALLPVLQKEKRSARFPQSVFAKIQEADLLGYLRQTSELLSGWKPLFQGGKYHSYLSLGDTGLSEDLCKKIPELSVLIRTSGRTLKIKGEWEHVVEKEGVLYWLLPKSLEDKPSENFYGFKDYWKVMSFPFLTGVAFSALGENFKIYSFKARPSEDSKKKNFLPIQYQPEDSLTGKEYLQRLAELYLREEPVFFPRKAFLSYFVKNIQGASGKKQTPDDTAKFEDEAAWKNYLKEELDSVKENLSSLVKLYRKTPDLVLSSEIRWAKDFYKPFLDWKKDL</sequence>
<dbReference type="GO" id="GO:0004527">
    <property type="term" value="F:exonuclease activity"/>
    <property type="evidence" value="ECO:0007669"/>
    <property type="project" value="UniProtKB-KW"/>
</dbReference>
<name>A0A2M9YLE5_9LEPT</name>
<evidence type="ECO:0000313" key="13">
    <source>
        <dbReference type="Proteomes" id="UP000232149"/>
    </source>
</evidence>
<keyword evidence="2" id="KW-0547">Nucleotide-binding</keyword>
<keyword evidence="8" id="KW-0238">DNA-binding</keyword>
<dbReference type="Gene3D" id="3.40.50.10930">
    <property type="match status" value="1"/>
</dbReference>